<evidence type="ECO:0000313" key="2">
    <source>
        <dbReference type="Proteomes" id="UP001153332"/>
    </source>
</evidence>
<reference evidence="1" key="1">
    <citation type="submission" date="2022-12" db="EMBL/GenBank/DDBJ databases">
        <title>Genome Sequence of Lasiodiplodia mahajangana.</title>
        <authorList>
            <person name="Buettner E."/>
        </authorList>
    </citation>
    <scope>NUCLEOTIDE SEQUENCE</scope>
    <source>
        <strain evidence="1">VT137</strain>
    </source>
</reference>
<dbReference type="EMBL" id="JAPUUL010003629">
    <property type="protein sequence ID" value="KAJ8122170.1"/>
    <property type="molecule type" value="Genomic_DNA"/>
</dbReference>
<keyword evidence="2" id="KW-1185">Reference proteome</keyword>
<sequence length="137" mass="14800">MNDVGWLRLAYGGYRPNRYRLKDSPAWEKPIPRSPLTIITPAPEQSLGDHVEPTTRPRHASRVPGSLPSEAGSSRGAKSRQAGSPSQETDPGPAEKRRNGKGLSEGQDAVIEAGPRPADGPDGRHGRVERRPDPGQQ</sequence>
<proteinExistence type="predicted"/>
<accession>A0ACC2J443</accession>
<name>A0ACC2J443_9PEZI</name>
<evidence type="ECO:0000313" key="1">
    <source>
        <dbReference type="EMBL" id="KAJ8122170.1"/>
    </source>
</evidence>
<gene>
    <name evidence="1" type="ORF">O1611_g9908</name>
</gene>
<dbReference type="Proteomes" id="UP001153332">
    <property type="component" value="Unassembled WGS sequence"/>
</dbReference>
<organism evidence="1 2">
    <name type="scientific">Lasiodiplodia mahajangana</name>
    <dbReference type="NCBI Taxonomy" id="1108764"/>
    <lineage>
        <taxon>Eukaryota</taxon>
        <taxon>Fungi</taxon>
        <taxon>Dikarya</taxon>
        <taxon>Ascomycota</taxon>
        <taxon>Pezizomycotina</taxon>
        <taxon>Dothideomycetes</taxon>
        <taxon>Dothideomycetes incertae sedis</taxon>
        <taxon>Botryosphaeriales</taxon>
        <taxon>Botryosphaeriaceae</taxon>
        <taxon>Lasiodiplodia</taxon>
    </lineage>
</organism>
<protein>
    <submittedName>
        <fullName evidence="1">Uncharacterized protein</fullName>
    </submittedName>
</protein>
<comment type="caution">
    <text evidence="1">The sequence shown here is derived from an EMBL/GenBank/DDBJ whole genome shotgun (WGS) entry which is preliminary data.</text>
</comment>